<dbReference type="RefSeq" id="WP_092679177.1">
    <property type="nucleotide sequence ID" value="NZ_FNMZ01000001.1"/>
</dbReference>
<keyword evidence="2" id="KW-0472">Membrane</keyword>
<accession>A0A1H2QLV1</accession>
<evidence type="ECO:0000259" key="3">
    <source>
        <dbReference type="Pfam" id="PF13519"/>
    </source>
</evidence>
<dbReference type="InterPro" id="IPR011990">
    <property type="entry name" value="TPR-like_helical_dom_sf"/>
</dbReference>
<dbReference type="AlphaFoldDB" id="A0A1H2QLV1"/>
<dbReference type="Proteomes" id="UP000199118">
    <property type="component" value="Unassembled WGS sequence"/>
</dbReference>
<proteinExistence type="predicted"/>
<organism evidence="4 5">
    <name type="scientific">Albimonas donghaensis</name>
    <dbReference type="NCBI Taxonomy" id="356660"/>
    <lineage>
        <taxon>Bacteria</taxon>
        <taxon>Pseudomonadati</taxon>
        <taxon>Pseudomonadota</taxon>
        <taxon>Alphaproteobacteria</taxon>
        <taxon>Rhodobacterales</taxon>
        <taxon>Paracoccaceae</taxon>
        <taxon>Albimonas</taxon>
    </lineage>
</organism>
<feature type="transmembrane region" description="Helical" evidence="2">
    <location>
        <begin position="12"/>
        <end position="32"/>
    </location>
</feature>
<dbReference type="Pfam" id="PF13519">
    <property type="entry name" value="VWA_2"/>
    <property type="match status" value="1"/>
</dbReference>
<feature type="region of interest" description="Disordered" evidence="1">
    <location>
        <begin position="458"/>
        <end position="532"/>
    </location>
</feature>
<keyword evidence="5" id="KW-1185">Reference proteome</keyword>
<dbReference type="InterPro" id="IPR050768">
    <property type="entry name" value="UPF0353/GerABKA_families"/>
</dbReference>
<evidence type="ECO:0000313" key="4">
    <source>
        <dbReference type="EMBL" id="SDW07644.1"/>
    </source>
</evidence>
<dbReference type="STRING" id="356660.SAMN05444336_10180"/>
<evidence type="ECO:0000313" key="5">
    <source>
        <dbReference type="Proteomes" id="UP000199118"/>
    </source>
</evidence>
<dbReference type="PANTHER" id="PTHR22550:SF14">
    <property type="entry name" value="VWFA DOMAIN-CONTAINING PROTEIN"/>
    <property type="match status" value="1"/>
</dbReference>
<dbReference type="SUPFAM" id="SSF48452">
    <property type="entry name" value="TPR-like"/>
    <property type="match status" value="1"/>
</dbReference>
<dbReference type="EMBL" id="FNMZ01000001">
    <property type="protein sequence ID" value="SDW07644.1"/>
    <property type="molecule type" value="Genomic_DNA"/>
</dbReference>
<keyword evidence="2" id="KW-0812">Transmembrane</keyword>
<feature type="domain" description="VWFA" evidence="3">
    <location>
        <begin position="108"/>
        <end position="206"/>
    </location>
</feature>
<dbReference type="InterPro" id="IPR036465">
    <property type="entry name" value="vWFA_dom_sf"/>
</dbReference>
<name>A0A1H2QLV1_9RHOB</name>
<dbReference type="SUPFAM" id="SSF53300">
    <property type="entry name" value="vWA-like"/>
    <property type="match status" value="1"/>
</dbReference>
<reference evidence="4 5" key="1">
    <citation type="submission" date="2016-10" db="EMBL/GenBank/DDBJ databases">
        <authorList>
            <person name="de Groot N.N."/>
        </authorList>
    </citation>
    <scope>NUCLEOTIDE SEQUENCE [LARGE SCALE GENOMIC DNA]</scope>
    <source>
        <strain evidence="4 5">DSM 17890</strain>
    </source>
</reference>
<dbReference type="PANTHER" id="PTHR22550">
    <property type="entry name" value="SPORE GERMINATION PROTEIN"/>
    <property type="match status" value="1"/>
</dbReference>
<feature type="compositionally biased region" description="Low complexity" evidence="1">
    <location>
        <begin position="502"/>
        <end position="532"/>
    </location>
</feature>
<evidence type="ECO:0000256" key="2">
    <source>
        <dbReference type="SAM" id="Phobius"/>
    </source>
</evidence>
<sequence length="532" mass="56640">MTDPALFLEAFHFLRPWLLVLLPVIAALWWAARRGRLRAETGAQALAPHLRAALTVGAASRRRLRPLDGAAMAFALAALGAAGPTWSRVPDPFAAQSAPVAAILKVAPSMTAGDVAPSRLERGKQKIRGFLERRAGARTALIAYAGTAHSVVPMTEDPDVMTPYLGALTPEVMPEAGDRAGEALALALAMLAQENAPGGVLLVTDAIDPADVAALNAAGAPLAVLALLPEGVRDRGIDALDAPVAQVTPDDADLARLERALDAAWRRAQLENAEQPWEDRGRWLAWPAAALTLIWFRRGWTMRWAALALVVAGAAFAPGGARAEGIADWFLTPDQQGELAARRGDFHAASDLYADPLHRGYALYRAGRYAEAREVLARLSTPEAAFIQGLAAIRDHAYRNGVRAFETTLERDPDFADAAANLALAKRIVTYVEDAQEQSDTGEQPDLRADEETYDNEANRGQEMEAPAPGDKAEAMPSTEQWMNAVDTRPADFLRQRFALEAARGPAADNAASAPDPSAGPAPGAAGQEAPE</sequence>
<evidence type="ECO:0000256" key="1">
    <source>
        <dbReference type="SAM" id="MobiDB-lite"/>
    </source>
</evidence>
<dbReference type="InterPro" id="IPR002035">
    <property type="entry name" value="VWF_A"/>
</dbReference>
<dbReference type="OrthoDB" id="9807628at2"/>
<protein>
    <submittedName>
        <fullName evidence="4">Ca-activated chloride channel family protein</fullName>
    </submittedName>
</protein>
<dbReference type="Gene3D" id="3.40.50.410">
    <property type="entry name" value="von Willebrand factor, type A domain"/>
    <property type="match status" value="1"/>
</dbReference>
<keyword evidence="2" id="KW-1133">Transmembrane helix</keyword>
<gene>
    <name evidence="4" type="ORF">SAMN05444336_10180</name>
</gene>